<feature type="transmembrane region" description="Helical" evidence="2">
    <location>
        <begin position="228"/>
        <end position="247"/>
    </location>
</feature>
<organism evidence="3">
    <name type="scientific">Pseudo-nitzschia australis</name>
    <dbReference type="NCBI Taxonomy" id="44445"/>
    <lineage>
        <taxon>Eukaryota</taxon>
        <taxon>Sar</taxon>
        <taxon>Stramenopiles</taxon>
        <taxon>Ochrophyta</taxon>
        <taxon>Bacillariophyta</taxon>
        <taxon>Bacillariophyceae</taxon>
        <taxon>Bacillariophycidae</taxon>
        <taxon>Bacillariales</taxon>
        <taxon>Bacillariaceae</taxon>
        <taxon>Pseudo-nitzschia</taxon>
    </lineage>
</organism>
<feature type="region of interest" description="Disordered" evidence="1">
    <location>
        <begin position="268"/>
        <end position="289"/>
    </location>
</feature>
<feature type="transmembrane region" description="Helical" evidence="2">
    <location>
        <begin position="194"/>
        <end position="216"/>
    </location>
</feature>
<feature type="transmembrane region" description="Helical" evidence="2">
    <location>
        <begin position="42"/>
        <end position="64"/>
    </location>
</feature>
<proteinExistence type="predicted"/>
<reference evidence="3" key="1">
    <citation type="submission" date="2021-01" db="EMBL/GenBank/DDBJ databases">
        <authorList>
            <person name="Corre E."/>
            <person name="Pelletier E."/>
            <person name="Niang G."/>
            <person name="Scheremetjew M."/>
            <person name="Finn R."/>
            <person name="Kale V."/>
            <person name="Holt S."/>
            <person name="Cochrane G."/>
            <person name="Meng A."/>
            <person name="Brown T."/>
            <person name="Cohen L."/>
        </authorList>
    </citation>
    <scope>NUCLEOTIDE SEQUENCE</scope>
    <source>
        <strain evidence="3">10249 10 AB</strain>
    </source>
</reference>
<protein>
    <submittedName>
        <fullName evidence="3">Uncharacterized protein</fullName>
    </submittedName>
</protein>
<dbReference type="EMBL" id="HBIX01001676">
    <property type="protein sequence ID" value="CAE0708525.1"/>
    <property type="molecule type" value="Transcribed_RNA"/>
</dbReference>
<keyword evidence="2" id="KW-0812">Transmembrane</keyword>
<gene>
    <name evidence="3" type="ORF">PAUS00366_LOCUS1245</name>
</gene>
<evidence type="ECO:0000256" key="1">
    <source>
        <dbReference type="SAM" id="MobiDB-lite"/>
    </source>
</evidence>
<keyword evidence="2" id="KW-1133">Transmembrane helix</keyword>
<evidence type="ECO:0000313" key="3">
    <source>
        <dbReference type="EMBL" id="CAE0708525.1"/>
    </source>
</evidence>
<name>A0A7S4AAL2_9STRA</name>
<evidence type="ECO:0000256" key="2">
    <source>
        <dbReference type="SAM" id="Phobius"/>
    </source>
</evidence>
<sequence length="289" mass="32144">MSLLQVNTAVPLMEPLLEQRPDQERGEREKTNFQSAGNRAKFAVVGAITGFFIQVVSLGAYAFILVQYRGFPTRTSEYALQTDVAVLTESGLFRTPTLLASATDSGNAEDIIVGNKTILYPLLSVLTQIDLIAYVLIWVAFTCTMTNNGMACIRAQFFSQTQNGGDNLDEDCESLDKKHKQKRNNKGTIKQRDIFVLGVYFLVGIVLGAFGAWSAIDLYLGFPIPFKPIITTVTIDLLLCYLMVWCYDLGGKKRRRLDEANNSTTDDEFLTYDSEEEDDGDDCEPATCC</sequence>
<feature type="transmembrane region" description="Helical" evidence="2">
    <location>
        <begin position="118"/>
        <end position="141"/>
    </location>
</feature>
<dbReference type="AlphaFoldDB" id="A0A7S4AAL2"/>
<accession>A0A7S4AAL2</accession>
<keyword evidence="2" id="KW-0472">Membrane</keyword>